<keyword evidence="2" id="KW-1185">Reference proteome</keyword>
<accession>A0AAN9AFJ9</accession>
<reference evidence="1 2" key="1">
    <citation type="submission" date="2023-11" db="EMBL/GenBank/DDBJ databases">
        <title>Halocaridina rubra genome assembly.</title>
        <authorList>
            <person name="Smith C."/>
        </authorList>
    </citation>
    <scope>NUCLEOTIDE SEQUENCE [LARGE SCALE GENOMIC DNA]</scope>
    <source>
        <strain evidence="1">EP-1</strain>
        <tissue evidence="1">Whole</tissue>
    </source>
</reference>
<proteinExistence type="predicted"/>
<organism evidence="1 2">
    <name type="scientific">Halocaridina rubra</name>
    <name type="common">Hawaiian red shrimp</name>
    <dbReference type="NCBI Taxonomy" id="373956"/>
    <lineage>
        <taxon>Eukaryota</taxon>
        <taxon>Metazoa</taxon>
        <taxon>Ecdysozoa</taxon>
        <taxon>Arthropoda</taxon>
        <taxon>Crustacea</taxon>
        <taxon>Multicrustacea</taxon>
        <taxon>Malacostraca</taxon>
        <taxon>Eumalacostraca</taxon>
        <taxon>Eucarida</taxon>
        <taxon>Decapoda</taxon>
        <taxon>Pleocyemata</taxon>
        <taxon>Caridea</taxon>
        <taxon>Atyoidea</taxon>
        <taxon>Atyidae</taxon>
        <taxon>Halocaridina</taxon>
    </lineage>
</organism>
<protein>
    <submittedName>
        <fullName evidence="1">Uncharacterized protein</fullName>
    </submittedName>
</protein>
<dbReference type="EMBL" id="JAXCGZ010000668">
    <property type="protein sequence ID" value="KAK7085690.1"/>
    <property type="molecule type" value="Genomic_DNA"/>
</dbReference>
<name>A0AAN9AFJ9_HALRR</name>
<evidence type="ECO:0000313" key="2">
    <source>
        <dbReference type="Proteomes" id="UP001381693"/>
    </source>
</evidence>
<evidence type="ECO:0000313" key="1">
    <source>
        <dbReference type="EMBL" id="KAK7085690.1"/>
    </source>
</evidence>
<sequence length="120" mass="13856">MMTNANMHSTIHLTTTDEVQMILEIYCRLCSNRPGKTTPKITWQVLGDSEIHEEVQDTEYMSRVPRAPARADKKGAQRFMDSADDIIKGKGYLAEQIFKADDMGLFWKWTLACTYIYKED</sequence>
<dbReference type="AlphaFoldDB" id="A0AAN9AFJ9"/>
<comment type="caution">
    <text evidence="1">The sequence shown here is derived from an EMBL/GenBank/DDBJ whole genome shotgun (WGS) entry which is preliminary data.</text>
</comment>
<gene>
    <name evidence="1" type="ORF">SK128_028565</name>
</gene>
<dbReference type="Proteomes" id="UP001381693">
    <property type="component" value="Unassembled WGS sequence"/>
</dbReference>